<dbReference type="FunFam" id="3.40.630.10:FF:000084">
    <property type="entry name" value="Carboxypeptidase B2"/>
    <property type="match status" value="1"/>
</dbReference>
<evidence type="ECO:0000313" key="17">
    <source>
        <dbReference type="EMBL" id="RHZ38648.1"/>
    </source>
</evidence>
<evidence type="ECO:0000256" key="2">
    <source>
        <dbReference type="ARBA" id="ARBA00005988"/>
    </source>
</evidence>
<evidence type="ECO:0000256" key="1">
    <source>
        <dbReference type="ARBA" id="ARBA00001947"/>
    </source>
</evidence>
<organism evidence="18 19">
    <name type="scientific">Aphanomyces astaci</name>
    <name type="common">Crayfish plague agent</name>
    <dbReference type="NCBI Taxonomy" id="112090"/>
    <lineage>
        <taxon>Eukaryota</taxon>
        <taxon>Sar</taxon>
        <taxon>Stramenopiles</taxon>
        <taxon>Oomycota</taxon>
        <taxon>Saprolegniomycetes</taxon>
        <taxon>Saprolegniales</taxon>
        <taxon>Verrucalvaceae</taxon>
        <taxon>Aphanomyces</taxon>
    </lineage>
</organism>
<dbReference type="GO" id="GO:0006508">
    <property type="term" value="P:proteolysis"/>
    <property type="evidence" value="ECO:0007669"/>
    <property type="project" value="UniProtKB-KW"/>
</dbReference>
<feature type="signal peptide" evidence="12">
    <location>
        <begin position="1"/>
        <end position="15"/>
    </location>
</feature>
<protein>
    <recommendedName>
        <fullName evidence="13">Peptidase M14 domain-containing protein</fullName>
    </recommendedName>
</protein>
<dbReference type="Gene3D" id="3.40.630.10">
    <property type="entry name" value="Zn peptidases"/>
    <property type="match status" value="1"/>
</dbReference>
<keyword evidence="3" id="KW-0121">Carboxypeptidase</keyword>
<keyword evidence="4" id="KW-0645">Protease</keyword>
<dbReference type="VEuPathDB" id="FungiDB:H257_07767"/>
<dbReference type="GO" id="GO:0005615">
    <property type="term" value="C:extracellular space"/>
    <property type="evidence" value="ECO:0007669"/>
    <property type="project" value="TreeGrafter"/>
</dbReference>
<evidence type="ECO:0000256" key="6">
    <source>
        <dbReference type="ARBA" id="ARBA00022729"/>
    </source>
</evidence>
<dbReference type="GO" id="GO:0008270">
    <property type="term" value="F:zinc ion binding"/>
    <property type="evidence" value="ECO:0007669"/>
    <property type="project" value="InterPro"/>
</dbReference>
<evidence type="ECO:0000256" key="11">
    <source>
        <dbReference type="SAM" id="MobiDB-lite"/>
    </source>
</evidence>
<keyword evidence="7" id="KW-0378">Hydrolase</keyword>
<feature type="chain" id="PRO_5035557530" description="Peptidase M14 domain-containing protein" evidence="12">
    <location>
        <begin position="16"/>
        <end position="483"/>
    </location>
</feature>
<dbReference type="PANTHER" id="PTHR11705:SF143">
    <property type="entry name" value="SLL0236 PROTEIN"/>
    <property type="match status" value="1"/>
</dbReference>
<dbReference type="SMART" id="SM00631">
    <property type="entry name" value="Zn_pept"/>
    <property type="match status" value="1"/>
</dbReference>
<evidence type="ECO:0000256" key="5">
    <source>
        <dbReference type="ARBA" id="ARBA00022723"/>
    </source>
</evidence>
<dbReference type="EMBL" id="QUTB01008272">
    <property type="protein sequence ID" value="RHY43006.1"/>
    <property type="molecule type" value="Genomic_DNA"/>
</dbReference>
<keyword evidence="9" id="KW-0482">Metalloprotease</keyword>
<evidence type="ECO:0000313" key="20">
    <source>
        <dbReference type="Proteomes" id="UP000266239"/>
    </source>
</evidence>
<evidence type="ECO:0000313" key="19">
    <source>
        <dbReference type="Proteomes" id="UP000266196"/>
    </source>
</evidence>
<evidence type="ECO:0000313" key="14">
    <source>
        <dbReference type="EMBL" id="RHY37535.1"/>
    </source>
</evidence>
<dbReference type="AlphaFoldDB" id="A0A397FSP5"/>
<comment type="caution">
    <text evidence="18">The sequence shown here is derived from an EMBL/GenBank/DDBJ whole genome shotgun (WGS) entry which is preliminary data.</text>
</comment>
<evidence type="ECO:0000256" key="8">
    <source>
        <dbReference type="ARBA" id="ARBA00022833"/>
    </source>
</evidence>
<feature type="domain" description="Peptidase M14" evidence="13">
    <location>
        <begin position="81"/>
        <end position="358"/>
    </location>
</feature>
<dbReference type="Proteomes" id="UP000266239">
    <property type="component" value="Unassembled WGS sequence"/>
</dbReference>
<dbReference type="EMBL" id="QUTE01004609">
    <property type="protein sequence ID" value="RHZ38648.1"/>
    <property type="molecule type" value="Genomic_DNA"/>
</dbReference>
<dbReference type="PANTHER" id="PTHR11705">
    <property type="entry name" value="PROTEASE FAMILY M14 CARBOXYPEPTIDASE A,B"/>
    <property type="match status" value="1"/>
</dbReference>
<accession>A0A397FSP5</accession>
<evidence type="ECO:0000259" key="13">
    <source>
        <dbReference type="PROSITE" id="PS52035"/>
    </source>
</evidence>
<dbReference type="EMBL" id="QUTA01000560">
    <property type="protein sequence ID" value="RHY37535.1"/>
    <property type="molecule type" value="Genomic_DNA"/>
</dbReference>
<dbReference type="Proteomes" id="UP000286510">
    <property type="component" value="Unassembled WGS sequence"/>
</dbReference>
<dbReference type="Proteomes" id="UP000266196">
    <property type="component" value="Unassembled WGS sequence"/>
</dbReference>
<feature type="active site" description="Proton donor/acceptor" evidence="10">
    <location>
        <position position="327"/>
    </location>
</feature>
<keyword evidence="5" id="KW-0479">Metal-binding</keyword>
<name>A0A397FSP5_APHAT</name>
<feature type="region of interest" description="Disordered" evidence="11">
    <location>
        <begin position="207"/>
        <end position="234"/>
    </location>
</feature>
<evidence type="ECO:0000256" key="3">
    <source>
        <dbReference type="ARBA" id="ARBA00022645"/>
    </source>
</evidence>
<comment type="similarity">
    <text evidence="2 10">Belongs to the peptidase M14 family.</text>
</comment>
<dbReference type="EMBL" id="QUTE01004609">
    <property type="protein sequence ID" value="RHZ38649.1"/>
    <property type="molecule type" value="Genomic_DNA"/>
</dbReference>
<dbReference type="EMBL" id="QUTF01017056">
    <property type="protein sequence ID" value="RHZ05205.1"/>
    <property type="molecule type" value="Genomic_DNA"/>
</dbReference>
<evidence type="ECO:0000313" key="15">
    <source>
        <dbReference type="EMBL" id="RHY43006.1"/>
    </source>
</evidence>
<dbReference type="PROSITE" id="PS52035">
    <property type="entry name" value="PEPTIDASE_M14"/>
    <property type="match status" value="1"/>
</dbReference>
<comment type="cofactor">
    <cofactor evidence="1">
        <name>Zn(2+)</name>
        <dbReference type="ChEBI" id="CHEBI:29105"/>
    </cofactor>
</comment>
<proteinExistence type="inferred from homology"/>
<dbReference type="InterPro" id="IPR000834">
    <property type="entry name" value="Peptidase_M14"/>
</dbReference>
<keyword evidence="6 12" id="KW-0732">Signal</keyword>
<gene>
    <name evidence="14" type="ORF">DYB25_010206</name>
    <name evidence="16" type="ORF">DYB26_015026</name>
    <name evidence="17" type="ORF">DYB31_005414</name>
    <name evidence="18" type="ORF">DYB31_005415</name>
    <name evidence="15" type="ORF">DYB34_007672</name>
</gene>
<evidence type="ECO:0000256" key="10">
    <source>
        <dbReference type="PROSITE-ProRule" id="PRU01379"/>
    </source>
</evidence>
<reference evidence="19 20" key="1">
    <citation type="submission" date="2018-08" db="EMBL/GenBank/DDBJ databases">
        <title>Aphanomyces genome sequencing and annotation.</title>
        <authorList>
            <person name="Minardi D."/>
            <person name="Oidtmann B."/>
            <person name="Van Der Giezen M."/>
            <person name="Studholme D.J."/>
        </authorList>
    </citation>
    <scope>NUCLEOTIDE SEQUENCE [LARGE SCALE GENOMIC DNA]</scope>
    <source>
        <strain evidence="18 19">197901</strain>
        <strain evidence="16 22">FDL457</strain>
        <strain evidence="15 21">Si</strain>
        <strain evidence="14 20">Yx</strain>
    </source>
</reference>
<dbReference type="Proteomes" id="UP000283543">
    <property type="component" value="Unassembled WGS sequence"/>
</dbReference>
<dbReference type="PRINTS" id="PR00765">
    <property type="entry name" value="CRBOXYPTASEA"/>
</dbReference>
<evidence type="ECO:0000313" key="18">
    <source>
        <dbReference type="EMBL" id="RHZ38649.1"/>
    </source>
</evidence>
<evidence type="ECO:0000313" key="22">
    <source>
        <dbReference type="Proteomes" id="UP000286510"/>
    </source>
</evidence>
<dbReference type="SUPFAM" id="SSF53187">
    <property type="entry name" value="Zn-dependent exopeptidases"/>
    <property type="match status" value="1"/>
</dbReference>
<evidence type="ECO:0000256" key="7">
    <source>
        <dbReference type="ARBA" id="ARBA00022801"/>
    </source>
</evidence>
<evidence type="ECO:0000313" key="21">
    <source>
        <dbReference type="Proteomes" id="UP000283543"/>
    </source>
</evidence>
<evidence type="ECO:0000313" key="16">
    <source>
        <dbReference type="EMBL" id="RHZ05205.1"/>
    </source>
</evidence>
<evidence type="ECO:0000256" key="12">
    <source>
        <dbReference type="SAM" id="SignalP"/>
    </source>
</evidence>
<keyword evidence="8" id="KW-0862">Zinc</keyword>
<dbReference type="GO" id="GO:0004181">
    <property type="term" value="F:metallocarboxypeptidase activity"/>
    <property type="evidence" value="ECO:0007669"/>
    <property type="project" value="InterPro"/>
</dbReference>
<evidence type="ECO:0000256" key="4">
    <source>
        <dbReference type="ARBA" id="ARBA00022670"/>
    </source>
</evidence>
<sequence length="483" mass="50028">MKTIAILALASSAAAFAPEDIGLNNTTAGLLRGPDRKLRTKAQVQAIQDDADVNRKCHTTNGGYLQTLKAGEYSASKFYNCFRTSEQIFEYVDALVAQNPTLLKKEKISSTVRGKSIYAYKLTSGASKPRSLYYQSLAHAREWIAGSSNLFTLSSILDDIANKKPTAADKFNLYFVPIVNIDGYDISWNGNRYQRKNANEVDLNRNWPSFYENPNPPAPSAQTYPGPRPGSEPETKGIARWLHTKNSELAGWVDVHSVLGAIFYPYGDTTEPIGNGDDAKFALLGRNVAAATGGGYRWQTAGSYAPGYGALDDYLYRTYKKPVLTIEVAGSDFVAPVSTIRTRGTEIFKALTQFADEVLTFEGNGVGIPTPGGNGVGTASAGGNSVETASAGGNGVGTASAGGNGVGIAFPGGNSVETASAGGNGVGIAFPGGNGVGTASAGGNGVGIAFPGGNSVETASAGGNGVGIASAGGNGVGIAFPKD</sequence>
<evidence type="ECO:0000256" key="9">
    <source>
        <dbReference type="ARBA" id="ARBA00023049"/>
    </source>
</evidence>
<dbReference type="Pfam" id="PF00246">
    <property type="entry name" value="Peptidase_M14"/>
    <property type="match status" value="1"/>
</dbReference>